<dbReference type="PANTHER" id="PTHR11059">
    <property type="entry name" value="DNA REPAIR PROTEIN RECN"/>
    <property type="match status" value="1"/>
</dbReference>
<dbReference type="SMART" id="SM00382">
    <property type="entry name" value="AAA"/>
    <property type="match status" value="1"/>
</dbReference>
<feature type="domain" description="AAA+ ATPase" evidence="10">
    <location>
        <begin position="21"/>
        <end position="524"/>
    </location>
</feature>
<evidence type="ECO:0000256" key="4">
    <source>
        <dbReference type="ARBA" id="ARBA00022741"/>
    </source>
</evidence>
<protein>
    <recommendedName>
        <fullName evidence="3 9">DNA repair protein RecN</fullName>
    </recommendedName>
    <alternativeName>
        <fullName evidence="8 9">Recombination protein N</fullName>
    </alternativeName>
</protein>
<dbReference type="STRING" id="28034.BFX07_11765"/>
<evidence type="ECO:0000256" key="8">
    <source>
        <dbReference type="ARBA" id="ARBA00033408"/>
    </source>
</evidence>
<evidence type="ECO:0000313" key="11">
    <source>
        <dbReference type="EMBL" id="SMC06203.1"/>
    </source>
</evidence>
<comment type="similarity">
    <text evidence="2 9">Belongs to the RecN family.</text>
</comment>
<dbReference type="GO" id="GO:0005524">
    <property type="term" value="F:ATP binding"/>
    <property type="evidence" value="ECO:0007669"/>
    <property type="project" value="UniProtKB-KW"/>
</dbReference>
<dbReference type="GO" id="GO:0006281">
    <property type="term" value="P:DNA repair"/>
    <property type="evidence" value="ECO:0007669"/>
    <property type="project" value="UniProtKB-KW"/>
</dbReference>
<keyword evidence="6" id="KW-0067">ATP-binding</keyword>
<organism evidence="11 12">
    <name type="scientific">Sulfobacillus thermosulfidooxidans (strain DSM 9293 / VKM B-1269 / AT-1)</name>
    <dbReference type="NCBI Taxonomy" id="929705"/>
    <lineage>
        <taxon>Bacteria</taxon>
        <taxon>Bacillati</taxon>
        <taxon>Bacillota</taxon>
        <taxon>Clostridia</taxon>
        <taxon>Eubacteriales</taxon>
        <taxon>Clostridiales Family XVII. Incertae Sedis</taxon>
        <taxon>Sulfobacillus</taxon>
    </lineage>
</organism>
<sequence length="553" mass="61753">MLTALNVENFGLIHHADVTFDKGFTAVTGESGAGKSLLLTAIPAVFGLSGTADQVGPFGNSFRIRAAFSVSPADLLWNVLRQWGIEEDDTLIIQRDMTAEGRSTYRVQGQIVTRQVLRELAPELIDFSGQHHALRLFDSSPLLLWLDHYAQLEPLRSQVETAYHAWRKQKAAHAELTANVPDAHIIASKRQEVEELLQLHLDAEEEERLSRELTRLHSRQRLLEILHTIEQDLDNAESGNVVSLLGRIARNVENLMRLDADAMSLGSLVDQTISVVDELRLALNEWASHLDQEPGQLEALESRANELAKVKRRYNMGIDELVRYTETLQQDLEKWENFEWELHIAERKLRDAESEYMHRAEELSKQRRVAAEDVSGKLSELVHEMEMPASQVRFVLETNEPAQWGLDHAAIFYASSAQQDMKPATKVASGGELARLALAMAVLGGSHGGATLIFDELDAGLGGQSAARVGRLLRSLGEHRQVIVISHQPSVAANAHSQWIVVKTPDENGVRSIVKCVENHDREQEIARMLSGQSDAMATSHARHLLEWGKRGD</sequence>
<evidence type="ECO:0000256" key="6">
    <source>
        <dbReference type="ARBA" id="ARBA00022840"/>
    </source>
</evidence>
<evidence type="ECO:0000259" key="10">
    <source>
        <dbReference type="SMART" id="SM00382"/>
    </source>
</evidence>
<evidence type="ECO:0000256" key="5">
    <source>
        <dbReference type="ARBA" id="ARBA00022763"/>
    </source>
</evidence>
<dbReference type="GO" id="GO:0006310">
    <property type="term" value="P:DNA recombination"/>
    <property type="evidence" value="ECO:0007669"/>
    <property type="project" value="InterPro"/>
</dbReference>
<dbReference type="EMBL" id="FWWY01000001">
    <property type="protein sequence ID" value="SMC06203.1"/>
    <property type="molecule type" value="Genomic_DNA"/>
</dbReference>
<evidence type="ECO:0000256" key="9">
    <source>
        <dbReference type="PIRNR" id="PIRNR003128"/>
    </source>
</evidence>
<name>A0A1W1WKD3_SULTA</name>
<dbReference type="InterPro" id="IPR004604">
    <property type="entry name" value="DNA_recomb/repair_RecN"/>
</dbReference>
<evidence type="ECO:0000256" key="1">
    <source>
        <dbReference type="ARBA" id="ARBA00003618"/>
    </source>
</evidence>
<dbReference type="InterPro" id="IPR003593">
    <property type="entry name" value="AAA+_ATPase"/>
</dbReference>
<evidence type="ECO:0000256" key="3">
    <source>
        <dbReference type="ARBA" id="ARBA00021315"/>
    </source>
</evidence>
<dbReference type="Gene3D" id="3.40.50.300">
    <property type="entry name" value="P-loop containing nucleotide triphosphate hydrolases"/>
    <property type="match status" value="2"/>
</dbReference>
<dbReference type="PIRSF" id="PIRSF003128">
    <property type="entry name" value="RecN"/>
    <property type="match status" value="1"/>
</dbReference>
<dbReference type="InterPro" id="IPR003395">
    <property type="entry name" value="RecF/RecN/SMC_N"/>
</dbReference>
<dbReference type="GO" id="GO:0043590">
    <property type="term" value="C:bacterial nucleoid"/>
    <property type="evidence" value="ECO:0007669"/>
    <property type="project" value="TreeGrafter"/>
</dbReference>
<keyword evidence="5 9" id="KW-0227">DNA damage</keyword>
<reference evidence="12" key="1">
    <citation type="submission" date="2017-04" db="EMBL/GenBank/DDBJ databases">
        <authorList>
            <person name="Varghese N."/>
            <person name="Submissions S."/>
        </authorList>
    </citation>
    <scope>NUCLEOTIDE SEQUENCE [LARGE SCALE GENOMIC DNA]</scope>
    <source>
        <strain evidence="12">DSM 9293</strain>
    </source>
</reference>
<keyword evidence="7 9" id="KW-0234">DNA repair</keyword>
<dbReference type="PANTHER" id="PTHR11059:SF0">
    <property type="entry name" value="DNA REPAIR PROTEIN RECN"/>
    <property type="match status" value="1"/>
</dbReference>
<dbReference type="Pfam" id="PF02463">
    <property type="entry name" value="SMC_N"/>
    <property type="match status" value="1"/>
</dbReference>
<comment type="function">
    <text evidence="1 9">May be involved in recombinational repair of damaged DNA.</text>
</comment>
<keyword evidence="4" id="KW-0547">Nucleotide-binding</keyword>
<dbReference type="Proteomes" id="UP000192660">
    <property type="component" value="Unassembled WGS sequence"/>
</dbReference>
<accession>A0A1W1WKD3</accession>
<evidence type="ECO:0000256" key="2">
    <source>
        <dbReference type="ARBA" id="ARBA00009441"/>
    </source>
</evidence>
<dbReference type="SUPFAM" id="SSF52540">
    <property type="entry name" value="P-loop containing nucleoside triphosphate hydrolases"/>
    <property type="match status" value="1"/>
</dbReference>
<gene>
    <name evidence="11" type="ORF">SAMN00768000_2687</name>
</gene>
<dbReference type="InterPro" id="IPR027417">
    <property type="entry name" value="P-loop_NTPase"/>
</dbReference>
<evidence type="ECO:0000256" key="7">
    <source>
        <dbReference type="ARBA" id="ARBA00023204"/>
    </source>
</evidence>
<keyword evidence="12" id="KW-1185">Reference proteome</keyword>
<evidence type="ECO:0000313" key="12">
    <source>
        <dbReference type="Proteomes" id="UP000192660"/>
    </source>
</evidence>
<dbReference type="RefSeq" id="WP_020373283.1">
    <property type="nucleotide sequence ID" value="NZ_FWWY01000001.1"/>
</dbReference>
<proteinExistence type="inferred from homology"/>
<dbReference type="AlphaFoldDB" id="A0A1W1WKD3"/>
<dbReference type="GO" id="GO:0009432">
    <property type="term" value="P:SOS response"/>
    <property type="evidence" value="ECO:0007669"/>
    <property type="project" value="TreeGrafter"/>
</dbReference>